<dbReference type="SMART" id="SM00642">
    <property type="entry name" value="Aamy"/>
    <property type="match status" value="1"/>
</dbReference>
<dbReference type="InterPro" id="IPR011837">
    <property type="entry name" value="Glycogen_debranch_GlgX"/>
</dbReference>
<dbReference type="PANTHER" id="PTHR43002">
    <property type="entry name" value="GLYCOGEN DEBRANCHING ENZYME"/>
    <property type="match status" value="1"/>
</dbReference>
<dbReference type="EMBL" id="BMMQ01000011">
    <property type="protein sequence ID" value="GGO67010.1"/>
    <property type="molecule type" value="Genomic_DNA"/>
</dbReference>
<accession>A0ABQ2N3D7</accession>
<proteinExistence type="inferred from homology"/>
<evidence type="ECO:0000259" key="5">
    <source>
        <dbReference type="SMART" id="SM00642"/>
    </source>
</evidence>
<dbReference type="SUPFAM" id="SSF51445">
    <property type="entry name" value="(Trans)glycosidases"/>
    <property type="match status" value="1"/>
</dbReference>
<keyword evidence="7" id="KW-1185">Reference proteome</keyword>
<dbReference type="Gene3D" id="3.20.20.80">
    <property type="entry name" value="Glycosidases"/>
    <property type="match status" value="1"/>
</dbReference>
<protein>
    <submittedName>
        <fullName evidence="6">Glycogen operon protein GlgX homolog</fullName>
    </submittedName>
</protein>
<evidence type="ECO:0000256" key="1">
    <source>
        <dbReference type="ARBA" id="ARBA00008061"/>
    </source>
</evidence>
<dbReference type="InterPro" id="IPR013780">
    <property type="entry name" value="Glyco_hydro_b"/>
</dbReference>
<sequence length="632" mass="68361">MRLGVTLTATGADVAVWAPTADRVWFCRIADDGSERRTRLPYAEGGIWHGSVPDVAPGTRYGIRAAGPGLDPHTLLVDPYATALDGPLRAGSATPHGIVLEPASAPAWTRPTEELIVYEAHVKGLTALHPSIPEDLRGTYAGAALMAPYLAELGVTALELLPIQAFLDDEHVLARGLTNYWGYQPIAWHAPEPRYAARDADAEVRELVDAMHNHGIAVIVDVVYNHTGEGGQDGPVLSLKGLAPQAYRMHEGEYVNDAGTGNTVAAEEPMVLRLILDSLRHWATRYGVDGFRFDLAATLGRTAHGFNPRAAFFQAIGQDPVLANRILIAEPWDIGPGGYQLGAFPHPWHEWNDRFRDDVRRAWRGDPLMLPALAARLLGSAGEFDHDGRTAHSSINFITAHDGFTLADLVSYTEKHNLDNGEDGNDGHSENFSSNGGVEGDTDDAEVLAVRRRRMRGMIATLAVAQGVPMLLAGDEAGNSQRGNNNAYAQDNAIGWVEWDGDSHTEFVREALAVRARLPILRQRAFLHGGERGTFGRDITWLRADGNLVEDDDWQDPEFRTIVAVLRGAAGDPDGEAVDGAVAIVVNLGADATVELPPGSWQLELDSSGAARLEPTSLDIPIETLVVLSRDD</sequence>
<keyword evidence="2" id="KW-0378">Hydrolase</keyword>
<dbReference type="SUPFAM" id="SSF51011">
    <property type="entry name" value="Glycosyl hydrolase domain"/>
    <property type="match status" value="1"/>
</dbReference>
<dbReference type="Pfam" id="PF02922">
    <property type="entry name" value="CBM_48"/>
    <property type="match status" value="1"/>
</dbReference>
<dbReference type="CDD" id="cd02856">
    <property type="entry name" value="E_set_GDE_Isoamylase_N"/>
    <property type="match status" value="1"/>
</dbReference>
<name>A0ABQ2N3D7_9MICO</name>
<feature type="compositionally biased region" description="Basic and acidic residues" evidence="4">
    <location>
        <begin position="417"/>
        <end position="429"/>
    </location>
</feature>
<dbReference type="Gene3D" id="2.60.40.10">
    <property type="entry name" value="Immunoglobulins"/>
    <property type="match status" value="1"/>
</dbReference>
<dbReference type="NCBIfam" id="TIGR02100">
    <property type="entry name" value="glgX_debranch"/>
    <property type="match status" value="1"/>
</dbReference>
<evidence type="ECO:0000256" key="4">
    <source>
        <dbReference type="SAM" id="MobiDB-lite"/>
    </source>
</evidence>
<keyword evidence="3" id="KW-0326">Glycosidase</keyword>
<comment type="caution">
    <text evidence="6">The sequence shown here is derived from an EMBL/GenBank/DDBJ whole genome shotgun (WGS) entry which is preliminary data.</text>
</comment>
<evidence type="ECO:0000313" key="6">
    <source>
        <dbReference type="EMBL" id="GGO67010.1"/>
    </source>
</evidence>
<dbReference type="Pfam" id="PF00128">
    <property type="entry name" value="Alpha-amylase"/>
    <property type="match status" value="1"/>
</dbReference>
<dbReference type="InterPro" id="IPR044505">
    <property type="entry name" value="GlgX_Isoamylase_N_E_set"/>
</dbReference>
<reference evidence="7" key="1">
    <citation type="journal article" date="2019" name="Int. J. Syst. Evol. Microbiol.">
        <title>The Global Catalogue of Microorganisms (GCM) 10K type strain sequencing project: providing services to taxonomists for standard genome sequencing and annotation.</title>
        <authorList>
            <consortium name="The Broad Institute Genomics Platform"/>
            <consortium name="The Broad Institute Genome Sequencing Center for Infectious Disease"/>
            <person name="Wu L."/>
            <person name="Ma J."/>
        </authorList>
    </citation>
    <scope>NUCLEOTIDE SEQUENCE [LARGE SCALE GENOMIC DNA]</scope>
    <source>
        <strain evidence="7">CGMCC 4.7181</strain>
    </source>
</reference>
<comment type="similarity">
    <text evidence="1">Belongs to the glycosyl hydrolase 13 family.</text>
</comment>
<evidence type="ECO:0000256" key="3">
    <source>
        <dbReference type="ARBA" id="ARBA00023295"/>
    </source>
</evidence>
<dbReference type="SUPFAM" id="SSF81296">
    <property type="entry name" value="E set domains"/>
    <property type="match status" value="1"/>
</dbReference>
<dbReference type="InterPro" id="IPR013783">
    <property type="entry name" value="Ig-like_fold"/>
</dbReference>
<dbReference type="InterPro" id="IPR014756">
    <property type="entry name" value="Ig_E-set"/>
</dbReference>
<dbReference type="RefSeq" id="WP_188702913.1">
    <property type="nucleotide sequence ID" value="NZ_BMMQ01000011.1"/>
</dbReference>
<feature type="region of interest" description="Disordered" evidence="4">
    <location>
        <begin position="417"/>
        <end position="444"/>
    </location>
</feature>
<dbReference type="CDD" id="cd11326">
    <property type="entry name" value="AmyAc_Glg_debranch"/>
    <property type="match status" value="1"/>
</dbReference>
<dbReference type="InterPro" id="IPR004193">
    <property type="entry name" value="Glyco_hydro_13_N"/>
</dbReference>
<dbReference type="InterPro" id="IPR017853">
    <property type="entry name" value="GH"/>
</dbReference>
<gene>
    <name evidence="6" type="primary">glgX1</name>
    <name evidence="6" type="ORF">GCM10010910_27800</name>
</gene>
<organism evidence="6 7">
    <name type="scientific">Microbacterium nanhaiense</name>
    <dbReference type="NCBI Taxonomy" id="1301026"/>
    <lineage>
        <taxon>Bacteria</taxon>
        <taxon>Bacillati</taxon>
        <taxon>Actinomycetota</taxon>
        <taxon>Actinomycetes</taxon>
        <taxon>Micrococcales</taxon>
        <taxon>Microbacteriaceae</taxon>
        <taxon>Microbacterium</taxon>
    </lineage>
</organism>
<dbReference type="InterPro" id="IPR006047">
    <property type="entry name" value="GH13_cat_dom"/>
</dbReference>
<evidence type="ECO:0000313" key="7">
    <source>
        <dbReference type="Proteomes" id="UP000638043"/>
    </source>
</evidence>
<evidence type="ECO:0000256" key="2">
    <source>
        <dbReference type="ARBA" id="ARBA00022801"/>
    </source>
</evidence>
<feature type="domain" description="Glycosyl hydrolase family 13 catalytic" evidence="5">
    <location>
        <begin position="134"/>
        <end position="517"/>
    </location>
</feature>
<dbReference type="Gene3D" id="2.60.40.1180">
    <property type="entry name" value="Golgi alpha-mannosidase II"/>
    <property type="match status" value="1"/>
</dbReference>
<dbReference type="Proteomes" id="UP000638043">
    <property type="component" value="Unassembled WGS sequence"/>
</dbReference>